<evidence type="ECO:0000256" key="1">
    <source>
        <dbReference type="SAM" id="MobiDB-lite"/>
    </source>
</evidence>
<dbReference type="Proteomes" id="UP000245166">
    <property type="component" value="Unassembled WGS sequence"/>
</dbReference>
<protein>
    <recommendedName>
        <fullName evidence="3">Gamma-glutamylcyclotransferase AIG2-like domain-containing protein</fullName>
    </recommendedName>
</protein>
<feature type="compositionally biased region" description="Pro residues" evidence="1">
    <location>
        <begin position="111"/>
        <end position="120"/>
    </location>
</feature>
<keyword evidence="5" id="KW-1185">Reference proteome</keyword>
<dbReference type="Gene3D" id="3.10.490.10">
    <property type="entry name" value="Gamma-glutamyl cyclotransferase-like"/>
    <property type="match status" value="1"/>
</dbReference>
<sequence length="574" mass="59789">MVDMARFSTPRPGVGRRRWAAPALALLLTIVGLAPATAGPADGSTAEGPAAAPSPGPGSPGDPVGQVPRPGAPEPVDPVEPVATVEPAEPTEPAEPVQSAEPNDPVQPAEPTAPPAEPVPPARLAAEEVRYLTSPWAPVIYRATPAASAPISYADWAAAGFPAPESALVGIVRLPWSASVYGVLSFAFDRTLPGTEAVHLSGAQWGGLAPADRAQLRLTAHVTGSRYVSWETAPGELSVIPPDGVEHRLTFAEWRAAGTPPASVRPGGFVTTPWSGTIWQVGSLGQGTSGTALTRARWDALANPTPQQRVTVPGASYFAWESNPAQRYVRLPDGVEHRFSLAEWNRAGNPGQSIRAGGFLRVPWSSSIWFFPNLASAQGGRALTGADWASYDSPEPRTVGNVPGGRFTQLWGESAVVHSALGRESHVPAWGWAAAGPQSLDVVCPVFVYGTLRPGEPAWGRLSGVATSAPETRIAGSSLYVQPGRAFPYLVPGGAGVTGNLVHVRSGACGSTIPQLDAYEKFVTGAPIHGQAYYRDVATIDGVRAFVYVAGPAKAAALRGGAGVLIPSGDWKRR</sequence>
<dbReference type="InterPro" id="IPR009288">
    <property type="entry name" value="AIG2-like_dom"/>
</dbReference>
<feature type="domain" description="Gamma-glutamylcyclotransferase AIG2-like" evidence="3">
    <location>
        <begin position="446"/>
        <end position="572"/>
    </location>
</feature>
<organism evidence="4 5">
    <name type="scientific">Serinibacter arcticus</name>
    <dbReference type="NCBI Taxonomy" id="1655435"/>
    <lineage>
        <taxon>Bacteria</taxon>
        <taxon>Bacillati</taxon>
        <taxon>Actinomycetota</taxon>
        <taxon>Actinomycetes</taxon>
        <taxon>Micrococcales</taxon>
        <taxon>Beutenbergiaceae</taxon>
        <taxon>Serinibacter</taxon>
    </lineage>
</organism>
<feature type="region of interest" description="Disordered" evidence="1">
    <location>
        <begin position="38"/>
        <end position="120"/>
    </location>
</feature>
<gene>
    <name evidence="4" type="ORF">C8046_12725</name>
</gene>
<evidence type="ECO:0000259" key="3">
    <source>
        <dbReference type="Pfam" id="PF06094"/>
    </source>
</evidence>
<evidence type="ECO:0000313" key="4">
    <source>
        <dbReference type="EMBL" id="PWD51395.1"/>
    </source>
</evidence>
<evidence type="ECO:0000313" key="5">
    <source>
        <dbReference type="Proteomes" id="UP000245166"/>
    </source>
</evidence>
<proteinExistence type="predicted"/>
<dbReference type="AlphaFoldDB" id="A0A2U1ZWN5"/>
<feature type="chain" id="PRO_5038830210" description="Gamma-glutamylcyclotransferase AIG2-like domain-containing protein" evidence="2">
    <location>
        <begin position="39"/>
        <end position="574"/>
    </location>
</feature>
<dbReference type="InterPro" id="IPR013024">
    <property type="entry name" value="GGCT-like"/>
</dbReference>
<evidence type="ECO:0000256" key="2">
    <source>
        <dbReference type="SAM" id="SignalP"/>
    </source>
</evidence>
<dbReference type="CDD" id="cd06661">
    <property type="entry name" value="GGCT_like"/>
    <property type="match status" value="1"/>
</dbReference>
<feature type="compositionally biased region" description="Low complexity" evidence="1">
    <location>
        <begin position="79"/>
        <end position="88"/>
    </location>
</feature>
<feature type="signal peptide" evidence="2">
    <location>
        <begin position="1"/>
        <end position="38"/>
    </location>
</feature>
<dbReference type="SUPFAM" id="SSF110857">
    <property type="entry name" value="Gamma-glutamyl cyclotransferase-like"/>
    <property type="match status" value="1"/>
</dbReference>
<name>A0A2U1ZWN5_9MICO</name>
<reference evidence="4 5" key="1">
    <citation type="submission" date="2018-03" db="EMBL/GenBank/DDBJ databases">
        <title>Genome assembly of novel Miniimonas species PCH200.</title>
        <authorList>
            <person name="Thakur V."/>
            <person name="Kumar V."/>
            <person name="Singh D."/>
        </authorList>
    </citation>
    <scope>NUCLEOTIDE SEQUENCE [LARGE SCALE GENOMIC DNA]</scope>
    <source>
        <strain evidence="4 5">PCH200</strain>
    </source>
</reference>
<keyword evidence="2" id="KW-0732">Signal</keyword>
<accession>A0A2U1ZWN5</accession>
<dbReference type="InterPro" id="IPR036568">
    <property type="entry name" value="GGCT-like_sf"/>
</dbReference>
<comment type="caution">
    <text evidence="4">The sequence shown here is derived from an EMBL/GenBank/DDBJ whole genome shotgun (WGS) entry which is preliminary data.</text>
</comment>
<dbReference type="EMBL" id="PYHR01000002">
    <property type="protein sequence ID" value="PWD51395.1"/>
    <property type="molecule type" value="Genomic_DNA"/>
</dbReference>
<dbReference type="Pfam" id="PF06094">
    <property type="entry name" value="GGACT"/>
    <property type="match status" value="1"/>
</dbReference>